<evidence type="ECO:0000313" key="2">
    <source>
        <dbReference type="Proteomes" id="UP000233553"/>
    </source>
</evidence>
<reference evidence="1 2" key="1">
    <citation type="submission" date="2017-12" db="EMBL/GenBank/DDBJ databases">
        <title>Draft Genome sequences of multiple microbial strains isolated from spacecraft associated surfaces.</title>
        <authorList>
            <person name="Seuylemezian A."/>
            <person name="Vaishampayan P."/>
            <person name="Venkateswaran K."/>
        </authorList>
    </citation>
    <scope>NUCLEOTIDE SEQUENCE [LARGE SCALE GENOMIC DNA]</scope>
    <source>
        <strain evidence="1 2">2P01AA</strain>
    </source>
</reference>
<dbReference type="RefSeq" id="WP_101236273.1">
    <property type="nucleotide sequence ID" value="NZ_PISJ01000012.1"/>
</dbReference>
<organism evidence="1 2">
    <name type="scientific">Acinetobacter proteolyticus</name>
    <dbReference type="NCBI Taxonomy" id="1776741"/>
    <lineage>
        <taxon>Bacteria</taxon>
        <taxon>Pseudomonadati</taxon>
        <taxon>Pseudomonadota</taxon>
        <taxon>Gammaproteobacteria</taxon>
        <taxon>Moraxellales</taxon>
        <taxon>Moraxellaceae</taxon>
        <taxon>Acinetobacter</taxon>
    </lineage>
</organism>
<dbReference type="EMBL" id="PISJ01000012">
    <property type="protein sequence ID" value="PKF33904.1"/>
    <property type="molecule type" value="Genomic_DNA"/>
</dbReference>
<protein>
    <submittedName>
        <fullName evidence="1">Uncharacterized protein</fullName>
    </submittedName>
</protein>
<name>A0A2N0WFP3_9GAMM</name>
<gene>
    <name evidence="1" type="ORF">CW311_08635</name>
</gene>
<accession>A0A2N0WFP3</accession>
<sequence>MSKPNQDYRYRVSKRMFKYYNQENHNMLFGIGRMLCNARFSNVFSQNIFPIKNKHRKIDIDFLKQVLIPYHLDYFCNHIHYDVSIEHIAHLHKNELQWDLEGFHSTKINSYIAKQLTNTLHTLQSTENLEEIFKYGIEYISWKLTDNLTFMNNDWSIKFPAWKCEISSPYYKYNLLITQLTHGLVVISFCFPVLNSSQ</sequence>
<dbReference type="Proteomes" id="UP000233553">
    <property type="component" value="Unassembled WGS sequence"/>
</dbReference>
<proteinExistence type="predicted"/>
<comment type="caution">
    <text evidence="1">The sequence shown here is derived from an EMBL/GenBank/DDBJ whole genome shotgun (WGS) entry which is preliminary data.</text>
</comment>
<evidence type="ECO:0000313" key="1">
    <source>
        <dbReference type="EMBL" id="PKF33904.1"/>
    </source>
</evidence>
<dbReference type="AlphaFoldDB" id="A0A2N0WFP3"/>